<dbReference type="SUPFAM" id="SSF47413">
    <property type="entry name" value="lambda repressor-like DNA-binding domains"/>
    <property type="match status" value="1"/>
</dbReference>
<dbReference type="InterPro" id="IPR010982">
    <property type="entry name" value="Lambda_DNA-bd_dom_sf"/>
</dbReference>
<dbReference type="AlphaFoldDB" id="A0A3D9KY32"/>
<gene>
    <name evidence="5" type="ORF">C7460_12744</name>
</gene>
<dbReference type="GO" id="GO:0003700">
    <property type="term" value="F:DNA-binding transcription factor activity"/>
    <property type="evidence" value="ECO:0007669"/>
    <property type="project" value="TreeGrafter"/>
</dbReference>
<keyword evidence="1" id="KW-0805">Transcription regulation</keyword>
<dbReference type="OrthoDB" id="867148at2"/>
<keyword evidence="2" id="KW-0238">DNA-binding</keyword>
<dbReference type="EMBL" id="QREG01000027">
    <property type="protein sequence ID" value="RED93020.1"/>
    <property type="molecule type" value="Genomic_DNA"/>
</dbReference>
<dbReference type="Pfam" id="PF13377">
    <property type="entry name" value="Peripla_BP_3"/>
    <property type="match status" value="1"/>
</dbReference>
<evidence type="ECO:0000256" key="1">
    <source>
        <dbReference type="ARBA" id="ARBA00023015"/>
    </source>
</evidence>
<evidence type="ECO:0000256" key="2">
    <source>
        <dbReference type="ARBA" id="ARBA00023125"/>
    </source>
</evidence>
<evidence type="ECO:0000259" key="4">
    <source>
        <dbReference type="PROSITE" id="PS50932"/>
    </source>
</evidence>
<feature type="domain" description="HTH lacI-type" evidence="4">
    <location>
        <begin position="5"/>
        <end position="59"/>
    </location>
</feature>
<dbReference type="PROSITE" id="PS50932">
    <property type="entry name" value="HTH_LACI_2"/>
    <property type="match status" value="1"/>
</dbReference>
<dbReference type="RefSeq" id="WP_115870058.1">
    <property type="nucleotide sequence ID" value="NZ_QREG01000027.1"/>
</dbReference>
<dbReference type="Proteomes" id="UP000256779">
    <property type="component" value="Unassembled WGS sequence"/>
</dbReference>
<dbReference type="Pfam" id="PF00356">
    <property type="entry name" value="LacI"/>
    <property type="match status" value="1"/>
</dbReference>
<dbReference type="InterPro" id="IPR000843">
    <property type="entry name" value="HTH_LacI"/>
</dbReference>
<dbReference type="CDD" id="cd06267">
    <property type="entry name" value="PBP1_LacI_sugar_binding-like"/>
    <property type="match status" value="1"/>
</dbReference>
<dbReference type="GO" id="GO:0000976">
    <property type="term" value="F:transcription cis-regulatory region binding"/>
    <property type="evidence" value="ECO:0007669"/>
    <property type="project" value="TreeGrafter"/>
</dbReference>
<dbReference type="Gene3D" id="1.10.260.40">
    <property type="entry name" value="lambda repressor-like DNA-binding domains"/>
    <property type="match status" value="1"/>
</dbReference>
<dbReference type="SUPFAM" id="SSF53822">
    <property type="entry name" value="Periplasmic binding protein-like I"/>
    <property type="match status" value="1"/>
</dbReference>
<sequence length="352" mass="39301">MRGRVKITDIATELGVSPSTVSRALSNGGRISQQTRQAVLDLAEKWGYKPNPFAVNLLKKQSRNIGLILPEFTHHYFSKVLDGVNRVVNEHGYHLFINTHEGDYHKEVKAVNMLNNMRVDGIIASYARGTSDFNHFLDAIEDNVPVVFVDRMCEDLDTSYVVTDDFPGSVESVRHLVNTGCQKIVHIAGPENLSTSFNRLTGYKEGLKQEGVLVQDKYILKSEDPNWKESLEFLIAENDVDAITCFTDYLAFEAVEILKRYGKSVPNDVSVVGFADEPVATYMTPALTTVVQPAEAMGRRAAELLLWHIENPDSPEVHSECLPTAMIERGSTLQTRPQRSFDELISVLKSAS</sequence>
<dbReference type="Gene3D" id="3.40.50.2300">
    <property type="match status" value="2"/>
</dbReference>
<organism evidence="5 6">
    <name type="scientific">Marinoscillum furvescens DSM 4134</name>
    <dbReference type="NCBI Taxonomy" id="1122208"/>
    <lineage>
        <taxon>Bacteria</taxon>
        <taxon>Pseudomonadati</taxon>
        <taxon>Bacteroidota</taxon>
        <taxon>Cytophagia</taxon>
        <taxon>Cytophagales</taxon>
        <taxon>Reichenbachiellaceae</taxon>
        <taxon>Marinoscillum</taxon>
    </lineage>
</organism>
<evidence type="ECO:0000256" key="3">
    <source>
        <dbReference type="ARBA" id="ARBA00023163"/>
    </source>
</evidence>
<evidence type="ECO:0000313" key="5">
    <source>
        <dbReference type="EMBL" id="RED93020.1"/>
    </source>
</evidence>
<name>A0A3D9KY32_MARFU</name>
<proteinExistence type="predicted"/>
<comment type="caution">
    <text evidence="5">The sequence shown here is derived from an EMBL/GenBank/DDBJ whole genome shotgun (WGS) entry which is preliminary data.</text>
</comment>
<evidence type="ECO:0000313" key="6">
    <source>
        <dbReference type="Proteomes" id="UP000256779"/>
    </source>
</evidence>
<dbReference type="CDD" id="cd01392">
    <property type="entry name" value="HTH_LacI"/>
    <property type="match status" value="1"/>
</dbReference>
<reference evidence="5 6" key="1">
    <citation type="submission" date="2018-07" db="EMBL/GenBank/DDBJ databases">
        <title>Genomic Encyclopedia of Type Strains, Phase IV (KMG-IV): sequencing the most valuable type-strain genomes for metagenomic binning, comparative biology and taxonomic classification.</title>
        <authorList>
            <person name="Goeker M."/>
        </authorList>
    </citation>
    <scope>NUCLEOTIDE SEQUENCE [LARGE SCALE GENOMIC DNA]</scope>
    <source>
        <strain evidence="5 6">DSM 4134</strain>
    </source>
</reference>
<dbReference type="InterPro" id="IPR028082">
    <property type="entry name" value="Peripla_BP_I"/>
</dbReference>
<dbReference type="InterPro" id="IPR046335">
    <property type="entry name" value="LacI/GalR-like_sensor"/>
</dbReference>
<dbReference type="SMART" id="SM00354">
    <property type="entry name" value="HTH_LACI"/>
    <property type="match status" value="1"/>
</dbReference>
<protein>
    <submittedName>
        <fullName evidence="5">LacI family transcriptional regulator</fullName>
    </submittedName>
</protein>
<accession>A0A3D9KY32</accession>
<keyword evidence="6" id="KW-1185">Reference proteome</keyword>
<keyword evidence="3" id="KW-0804">Transcription</keyword>
<dbReference type="PANTHER" id="PTHR30146">
    <property type="entry name" value="LACI-RELATED TRANSCRIPTIONAL REPRESSOR"/>
    <property type="match status" value="1"/>
</dbReference>
<dbReference type="PANTHER" id="PTHR30146:SF109">
    <property type="entry name" value="HTH-TYPE TRANSCRIPTIONAL REGULATOR GALS"/>
    <property type="match status" value="1"/>
</dbReference>